<dbReference type="Pfam" id="PF00155">
    <property type="entry name" value="Aminotran_1_2"/>
    <property type="match status" value="1"/>
</dbReference>
<name>A0AAU9JQD6_9CILI</name>
<evidence type="ECO:0000313" key="3">
    <source>
        <dbReference type="Proteomes" id="UP001162131"/>
    </source>
</evidence>
<sequence>MANAVPQILSSMPEQYSEDIAQKLKIRADIVPQKLSNLNELYITPTEGLIYSMILIDPNAFQDIPTSSVFVDKLAAEESVSVMPAEVYLSTNGFRIVLCNSIMW</sequence>
<proteinExistence type="predicted"/>
<dbReference type="EMBL" id="CAJZBQ010000033">
    <property type="protein sequence ID" value="CAG9323114.1"/>
    <property type="molecule type" value="Genomic_DNA"/>
</dbReference>
<dbReference type="Gene3D" id="3.90.1150.10">
    <property type="entry name" value="Aspartate Aminotransferase, domain 1"/>
    <property type="match status" value="1"/>
</dbReference>
<dbReference type="Proteomes" id="UP001162131">
    <property type="component" value="Unassembled WGS sequence"/>
</dbReference>
<dbReference type="SUPFAM" id="SSF53383">
    <property type="entry name" value="PLP-dependent transferases"/>
    <property type="match status" value="1"/>
</dbReference>
<dbReference type="AlphaFoldDB" id="A0AAU9JQD6"/>
<protein>
    <recommendedName>
        <fullName evidence="1">Aminotransferase class I/classII large domain-containing protein</fullName>
    </recommendedName>
</protein>
<dbReference type="InterPro" id="IPR015422">
    <property type="entry name" value="PyrdxlP-dep_Trfase_small"/>
</dbReference>
<organism evidence="2 3">
    <name type="scientific">Blepharisma stoltei</name>
    <dbReference type="NCBI Taxonomy" id="1481888"/>
    <lineage>
        <taxon>Eukaryota</taxon>
        <taxon>Sar</taxon>
        <taxon>Alveolata</taxon>
        <taxon>Ciliophora</taxon>
        <taxon>Postciliodesmatophora</taxon>
        <taxon>Heterotrichea</taxon>
        <taxon>Heterotrichida</taxon>
        <taxon>Blepharismidae</taxon>
        <taxon>Blepharisma</taxon>
    </lineage>
</organism>
<accession>A0AAU9JQD6</accession>
<reference evidence="2" key="1">
    <citation type="submission" date="2021-09" db="EMBL/GenBank/DDBJ databases">
        <authorList>
            <consortium name="AG Swart"/>
            <person name="Singh M."/>
            <person name="Singh A."/>
            <person name="Seah K."/>
            <person name="Emmerich C."/>
        </authorList>
    </citation>
    <scope>NUCLEOTIDE SEQUENCE</scope>
    <source>
        <strain evidence="2">ATCC30299</strain>
    </source>
</reference>
<dbReference type="GO" id="GO:0006572">
    <property type="term" value="P:L-tyrosine catabolic process"/>
    <property type="evidence" value="ECO:0007669"/>
    <property type="project" value="TreeGrafter"/>
</dbReference>
<comment type="caution">
    <text evidence="2">The sequence shown here is derived from an EMBL/GenBank/DDBJ whole genome shotgun (WGS) entry which is preliminary data.</text>
</comment>
<evidence type="ECO:0000259" key="1">
    <source>
        <dbReference type="Pfam" id="PF00155"/>
    </source>
</evidence>
<dbReference type="PANTHER" id="PTHR45744:SF2">
    <property type="entry name" value="TYROSINE AMINOTRANSFERASE"/>
    <property type="match status" value="1"/>
</dbReference>
<keyword evidence="3" id="KW-1185">Reference proteome</keyword>
<dbReference type="InterPro" id="IPR015424">
    <property type="entry name" value="PyrdxlP-dep_Trfase"/>
</dbReference>
<dbReference type="PANTHER" id="PTHR45744">
    <property type="entry name" value="TYROSINE AMINOTRANSFERASE"/>
    <property type="match status" value="1"/>
</dbReference>
<feature type="domain" description="Aminotransferase class I/classII large" evidence="1">
    <location>
        <begin position="3"/>
        <end position="98"/>
    </location>
</feature>
<dbReference type="InterPro" id="IPR004839">
    <property type="entry name" value="Aminotransferase_I/II_large"/>
</dbReference>
<dbReference type="GO" id="GO:0030170">
    <property type="term" value="F:pyridoxal phosphate binding"/>
    <property type="evidence" value="ECO:0007669"/>
    <property type="project" value="InterPro"/>
</dbReference>
<dbReference type="GO" id="GO:0004838">
    <property type="term" value="F:L-tyrosine-2-oxoglutarate transaminase activity"/>
    <property type="evidence" value="ECO:0007669"/>
    <property type="project" value="TreeGrafter"/>
</dbReference>
<gene>
    <name evidence="2" type="ORF">BSTOLATCC_MIC33016</name>
</gene>
<evidence type="ECO:0000313" key="2">
    <source>
        <dbReference type="EMBL" id="CAG9323114.1"/>
    </source>
</evidence>